<keyword evidence="1" id="KW-1133">Transmembrane helix</keyword>
<protein>
    <submittedName>
        <fullName evidence="2">Uncharacterized protein</fullName>
    </submittedName>
</protein>
<evidence type="ECO:0000256" key="1">
    <source>
        <dbReference type="SAM" id="Phobius"/>
    </source>
</evidence>
<dbReference type="EMBL" id="CM004481">
    <property type="protein sequence ID" value="OCT65878.1"/>
    <property type="molecule type" value="Genomic_DNA"/>
</dbReference>
<sequence length="87" mass="10049">MAYCSGTNLSSVYKMNMLFCYFANLFFMGVNIYCIVTCQCLIDYWINIYLVLLKSLTSEYIFMPGIPVEALPIITYKFISVLIDILL</sequence>
<evidence type="ECO:0000313" key="3">
    <source>
        <dbReference type="Proteomes" id="UP000694892"/>
    </source>
</evidence>
<accession>A0A974C3G3</accession>
<gene>
    <name evidence="2" type="ORF">XELAEV_18042129mg</name>
</gene>
<reference evidence="3" key="1">
    <citation type="journal article" date="2016" name="Nature">
        <title>Genome evolution in the allotetraploid frog Xenopus laevis.</title>
        <authorList>
            <person name="Session A.M."/>
            <person name="Uno Y."/>
            <person name="Kwon T."/>
            <person name="Chapman J.A."/>
            <person name="Toyoda A."/>
            <person name="Takahashi S."/>
            <person name="Fukui A."/>
            <person name="Hikosaka A."/>
            <person name="Suzuki A."/>
            <person name="Kondo M."/>
            <person name="van Heeringen S.J."/>
            <person name="Quigley I."/>
            <person name="Heinz S."/>
            <person name="Ogino H."/>
            <person name="Ochi H."/>
            <person name="Hellsten U."/>
            <person name="Lyons J.B."/>
            <person name="Simakov O."/>
            <person name="Putnam N."/>
            <person name="Stites J."/>
            <person name="Kuroki Y."/>
            <person name="Tanaka T."/>
            <person name="Michiue T."/>
            <person name="Watanabe M."/>
            <person name="Bogdanovic O."/>
            <person name="Lister R."/>
            <person name="Georgiou G."/>
            <person name="Paranjpe S.S."/>
            <person name="van Kruijsbergen I."/>
            <person name="Shu S."/>
            <person name="Carlson J."/>
            <person name="Kinoshita T."/>
            <person name="Ohta Y."/>
            <person name="Mawaribuchi S."/>
            <person name="Jenkins J."/>
            <person name="Grimwood J."/>
            <person name="Schmutz J."/>
            <person name="Mitros T."/>
            <person name="Mozaffari S.V."/>
            <person name="Suzuki Y."/>
            <person name="Haramoto Y."/>
            <person name="Yamamoto T.S."/>
            <person name="Takagi C."/>
            <person name="Heald R."/>
            <person name="Miller K."/>
            <person name="Haudenschild C."/>
            <person name="Kitzman J."/>
            <person name="Nakayama T."/>
            <person name="Izutsu Y."/>
            <person name="Robert J."/>
            <person name="Fortriede J."/>
            <person name="Burns K."/>
            <person name="Lotay V."/>
            <person name="Karimi K."/>
            <person name="Yasuoka Y."/>
            <person name="Dichmann D.S."/>
            <person name="Flajnik M.F."/>
            <person name="Houston D.W."/>
            <person name="Shendure J."/>
            <person name="DuPasquier L."/>
            <person name="Vize P.D."/>
            <person name="Zorn A.M."/>
            <person name="Ito M."/>
            <person name="Marcotte E.M."/>
            <person name="Wallingford J.B."/>
            <person name="Ito Y."/>
            <person name="Asashima M."/>
            <person name="Ueno N."/>
            <person name="Matsuda Y."/>
            <person name="Veenstra G.J."/>
            <person name="Fujiyama A."/>
            <person name="Harland R.M."/>
            <person name="Taira M."/>
            <person name="Rokhsar D.S."/>
        </authorList>
    </citation>
    <scope>NUCLEOTIDE SEQUENCE [LARGE SCALE GENOMIC DNA]</scope>
    <source>
        <strain evidence="3">J</strain>
    </source>
</reference>
<proteinExistence type="predicted"/>
<feature type="transmembrane region" description="Helical" evidence="1">
    <location>
        <begin position="21"/>
        <end position="46"/>
    </location>
</feature>
<keyword evidence="1" id="KW-0472">Membrane</keyword>
<dbReference type="Proteomes" id="UP000694892">
    <property type="component" value="Chromosome 8S"/>
</dbReference>
<organism evidence="2 3">
    <name type="scientific">Xenopus laevis</name>
    <name type="common">African clawed frog</name>
    <dbReference type="NCBI Taxonomy" id="8355"/>
    <lineage>
        <taxon>Eukaryota</taxon>
        <taxon>Metazoa</taxon>
        <taxon>Chordata</taxon>
        <taxon>Craniata</taxon>
        <taxon>Vertebrata</taxon>
        <taxon>Euteleostomi</taxon>
        <taxon>Amphibia</taxon>
        <taxon>Batrachia</taxon>
        <taxon>Anura</taxon>
        <taxon>Pipoidea</taxon>
        <taxon>Pipidae</taxon>
        <taxon>Xenopodinae</taxon>
        <taxon>Xenopus</taxon>
        <taxon>Xenopus</taxon>
    </lineage>
</organism>
<dbReference type="AlphaFoldDB" id="A0A974C3G3"/>
<evidence type="ECO:0000313" key="2">
    <source>
        <dbReference type="EMBL" id="OCT65878.1"/>
    </source>
</evidence>
<keyword evidence="1" id="KW-0812">Transmembrane</keyword>
<name>A0A974C3G3_XENLA</name>